<name>A0A1V1NRL6_9BACT</name>
<accession>A0A1V1NRL6</accession>
<feature type="non-terminal residue" evidence="1">
    <location>
        <position position="1"/>
    </location>
</feature>
<proteinExistence type="predicted"/>
<evidence type="ECO:0000313" key="2">
    <source>
        <dbReference type="Proteomes" id="UP000189670"/>
    </source>
</evidence>
<dbReference type="EMBL" id="ATBP01003036">
    <property type="protein sequence ID" value="ETR65242.1"/>
    <property type="molecule type" value="Genomic_DNA"/>
</dbReference>
<protein>
    <submittedName>
        <fullName evidence="1">Uncharacterized protein</fullName>
    </submittedName>
</protein>
<comment type="caution">
    <text evidence="1">The sequence shown here is derived from an EMBL/GenBank/DDBJ whole genome shotgun (WGS) entry which is preliminary data.</text>
</comment>
<reference evidence="2" key="1">
    <citation type="submission" date="2012-11" db="EMBL/GenBank/DDBJ databases">
        <authorList>
            <person name="Lucero-Rivera Y.E."/>
            <person name="Tovar-Ramirez D."/>
        </authorList>
    </citation>
    <scope>NUCLEOTIDE SEQUENCE [LARGE SCALE GENOMIC DNA]</scope>
    <source>
        <strain evidence="2">Araruama</strain>
    </source>
</reference>
<dbReference type="Proteomes" id="UP000189670">
    <property type="component" value="Unassembled WGS sequence"/>
</dbReference>
<gene>
    <name evidence="1" type="ORF">OMM_14568</name>
</gene>
<dbReference type="AlphaFoldDB" id="A0A1V1NRL6"/>
<evidence type="ECO:0000313" key="1">
    <source>
        <dbReference type="EMBL" id="ETR65242.1"/>
    </source>
</evidence>
<sequence length="93" mass="11145">TISDELARTLEIHLAMSVSLDLNEKQRVIDQFSVLSKFQVDELIKVFKEESLKFTMFSPNEQYKTCKILVELRQQEWKQILETKYRDLKCLFK</sequence>
<organism evidence="1 2">
    <name type="scientific">Candidatus Magnetoglobus multicellularis str. Araruama</name>
    <dbReference type="NCBI Taxonomy" id="890399"/>
    <lineage>
        <taxon>Bacteria</taxon>
        <taxon>Pseudomonadati</taxon>
        <taxon>Thermodesulfobacteriota</taxon>
        <taxon>Desulfobacteria</taxon>
        <taxon>Desulfobacterales</taxon>
        <taxon>Desulfobacteraceae</taxon>
        <taxon>Candidatus Magnetoglobus</taxon>
    </lineage>
</organism>